<dbReference type="GO" id="GO:0005576">
    <property type="term" value="C:extracellular region"/>
    <property type="evidence" value="ECO:0007669"/>
    <property type="project" value="UniProtKB-SubCell"/>
</dbReference>
<evidence type="ECO:0000313" key="6">
    <source>
        <dbReference type="EMBL" id="KAL3660457.1"/>
    </source>
</evidence>
<comment type="caution">
    <text evidence="6">The sequence shown here is derived from an EMBL/GenBank/DDBJ whole genome shotgun (WGS) entry which is preliminary data.</text>
</comment>
<keyword evidence="3 5" id="KW-0964">Secreted</keyword>
<keyword evidence="7" id="KW-1185">Reference proteome</keyword>
<sequence length="283" mass="32324">MTSVSLFASSSVSATESHPAKVSMANPAVLGIDGMDTDANQKRFLRSETDDDEERLAGANMFNAEKIEKAVQDTSYAKTLFRRWKRYEVEHGAAFDKLIKFNVGKDDKVFGLYKNYVAWLEKHHPLGAETGGGASLFSKTKLDKAMADTKYANTMFGRWKRQGFESDATYTKLLAFNLASDNDVYKIYTKYVTWLNIHHPLAKTRKTTTKDFLFNADRVARAKKDPAFAESLFKKWKTSGLDEKPVYLKLWDMGLKTDDDLYKLYKNYVKWLDIHYPLPAKAT</sequence>
<comment type="similarity">
    <text evidence="2 5">Belongs to the RxLR effector family.</text>
</comment>
<evidence type="ECO:0000256" key="1">
    <source>
        <dbReference type="ARBA" id="ARBA00004613"/>
    </source>
</evidence>
<dbReference type="InterPro" id="IPR031825">
    <property type="entry name" value="RXLR"/>
</dbReference>
<dbReference type="Proteomes" id="UP001632037">
    <property type="component" value="Unassembled WGS sequence"/>
</dbReference>
<reference evidence="6 7" key="1">
    <citation type="submission" date="2024-09" db="EMBL/GenBank/DDBJ databases">
        <title>Genome sequencing and assembly of Phytophthora oleae, isolate VK10A, causative agent of rot of olive drupes.</title>
        <authorList>
            <person name="Conti Taguali S."/>
            <person name="Riolo M."/>
            <person name="La Spada F."/>
            <person name="Cacciola S.O."/>
            <person name="Dionisio G."/>
        </authorList>
    </citation>
    <scope>NUCLEOTIDE SEQUENCE [LARGE SCALE GENOMIC DNA]</scope>
    <source>
        <strain evidence="6 7">VK10A</strain>
    </source>
</reference>
<organism evidence="6 7">
    <name type="scientific">Phytophthora oleae</name>
    <dbReference type="NCBI Taxonomy" id="2107226"/>
    <lineage>
        <taxon>Eukaryota</taxon>
        <taxon>Sar</taxon>
        <taxon>Stramenopiles</taxon>
        <taxon>Oomycota</taxon>
        <taxon>Peronosporomycetes</taxon>
        <taxon>Peronosporales</taxon>
        <taxon>Peronosporaceae</taxon>
        <taxon>Phytophthora</taxon>
    </lineage>
</organism>
<name>A0ABD3F397_9STRA</name>
<protein>
    <recommendedName>
        <fullName evidence="5">RxLR effector protein</fullName>
    </recommendedName>
</protein>
<accession>A0ABD3F397</accession>
<evidence type="ECO:0000256" key="5">
    <source>
        <dbReference type="RuleBase" id="RU367124"/>
    </source>
</evidence>
<comment type="domain">
    <text evidence="5">The RxLR-dEER motif acts to carry the protein into the host cell cytoplasm through binding to cell surface phosphatidylinositol-3-phosphate.</text>
</comment>
<dbReference type="AlphaFoldDB" id="A0ABD3F397"/>
<evidence type="ECO:0000256" key="4">
    <source>
        <dbReference type="ARBA" id="ARBA00022729"/>
    </source>
</evidence>
<gene>
    <name evidence="6" type="ORF">V7S43_014607</name>
</gene>
<keyword evidence="4" id="KW-0732">Signal</keyword>
<evidence type="ECO:0000256" key="2">
    <source>
        <dbReference type="ARBA" id="ARBA00010400"/>
    </source>
</evidence>
<evidence type="ECO:0000313" key="7">
    <source>
        <dbReference type="Proteomes" id="UP001632037"/>
    </source>
</evidence>
<dbReference type="EMBL" id="JBIMZQ010000041">
    <property type="protein sequence ID" value="KAL3660457.1"/>
    <property type="molecule type" value="Genomic_DNA"/>
</dbReference>
<dbReference type="Pfam" id="PF16810">
    <property type="entry name" value="RXLR"/>
    <property type="match status" value="1"/>
</dbReference>
<comment type="function">
    <text evidence="5">Effector that suppresses plant defense responses during pathogen infection.</text>
</comment>
<proteinExistence type="inferred from homology"/>
<comment type="subcellular location">
    <subcellularLocation>
        <location evidence="1 5">Secreted</location>
    </subcellularLocation>
</comment>
<evidence type="ECO:0000256" key="3">
    <source>
        <dbReference type="ARBA" id="ARBA00022525"/>
    </source>
</evidence>